<dbReference type="PANTHER" id="PTHR30061:SF50">
    <property type="entry name" value="MALTOSE_MALTODEXTRIN-BINDING PERIPLASMIC PROTEIN"/>
    <property type="match status" value="1"/>
</dbReference>
<evidence type="ECO:0000256" key="2">
    <source>
        <dbReference type="ARBA" id="ARBA00022448"/>
    </source>
</evidence>
<evidence type="ECO:0000256" key="4">
    <source>
        <dbReference type="SAM" id="SignalP"/>
    </source>
</evidence>
<dbReference type="Proteomes" id="UP000621500">
    <property type="component" value="Unassembled WGS sequence"/>
</dbReference>
<name>A0ABQ4EPK7_9ACTN</name>
<dbReference type="PANTHER" id="PTHR30061">
    <property type="entry name" value="MALTOSE-BINDING PERIPLASMIC PROTEIN"/>
    <property type="match status" value="1"/>
</dbReference>
<evidence type="ECO:0000313" key="5">
    <source>
        <dbReference type="EMBL" id="GIG96582.1"/>
    </source>
</evidence>
<sequence>MRRTARGIVVLACTTLALTLAACGGEDDKSGESGSKTDPAALKADLTWWDTSDPKNEGPAFQELVAKFNQTYPNVKINYQSVPFGEAQNKFKTAAQAKTGAPDILRAEVAWVPEFASLGYLYALDGSELTSDESDFLATPLSADKYDGKTYGVPQVTDSLALLYNKELLTKAGIGTAPATWADLKTAALAVKQKTGVDGVYVNPAGYFMLPFMYGEGGDLVDSQAKKIVVNSAQNVAGLNVAKDLIASGAAPKPAANDAYGTMMTLFKEKKVAMIVNGPWEVNNIKNAPTFGGLENLGIAPVPAGSAKAGAPVGGHNYVVWSGMPQEKVEAAIAFVKFMSSAESQGFLADKLGLLPTRKSAYDLDTVKNNPVISAFRPVVESAVPRPWIPEGGQFFGPLDQLATQVLVQNKDPKAALDEVAGKYKSEVVPSYGM</sequence>
<keyword evidence="3 4" id="KW-0732">Signal</keyword>
<evidence type="ECO:0000313" key="6">
    <source>
        <dbReference type="Proteomes" id="UP000621500"/>
    </source>
</evidence>
<protein>
    <submittedName>
        <fullName evidence="5">Sugar ABC transporter substrate-binding protein</fullName>
    </submittedName>
</protein>
<dbReference type="EMBL" id="BONX01000019">
    <property type="protein sequence ID" value="GIG96582.1"/>
    <property type="molecule type" value="Genomic_DNA"/>
</dbReference>
<keyword evidence="6" id="KW-1185">Reference proteome</keyword>
<accession>A0ABQ4EPK7</accession>
<dbReference type="Pfam" id="PF13416">
    <property type="entry name" value="SBP_bac_8"/>
    <property type="match status" value="1"/>
</dbReference>
<evidence type="ECO:0000256" key="1">
    <source>
        <dbReference type="ARBA" id="ARBA00008520"/>
    </source>
</evidence>
<keyword evidence="2" id="KW-0813">Transport</keyword>
<feature type="chain" id="PRO_5045283959" evidence="4">
    <location>
        <begin position="23"/>
        <end position="434"/>
    </location>
</feature>
<dbReference type="PROSITE" id="PS51257">
    <property type="entry name" value="PROKAR_LIPOPROTEIN"/>
    <property type="match status" value="1"/>
</dbReference>
<dbReference type="RefSeq" id="WP_203858130.1">
    <property type="nucleotide sequence ID" value="NZ_BAAAZQ010000024.1"/>
</dbReference>
<comment type="similarity">
    <text evidence="1">Belongs to the bacterial solute-binding protein 1 family.</text>
</comment>
<dbReference type="Gene3D" id="3.40.190.10">
    <property type="entry name" value="Periplasmic binding protein-like II"/>
    <property type="match status" value="2"/>
</dbReference>
<gene>
    <name evidence="5" type="ORF">Pma05_31550</name>
</gene>
<dbReference type="SUPFAM" id="SSF53850">
    <property type="entry name" value="Periplasmic binding protein-like II"/>
    <property type="match status" value="1"/>
</dbReference>
<reference evidence="5 6" key="1">
    <citation type="submission" date="2021-01" db="EMBL/GenBank/DDBJ databases">
        <title>Whole genome shotgun sequence of Plantactinospora mayteni NBRC 109088.</title>
        <authorList>
            <person name="Komaki H."/>
            <person name="Tamura T."/>
        </authorList>
    </citation>
    <scope>NUCLEOTIDE SEQUENCE [LARGE SCALE GENOMIC DNA]</scope>
    <source>
        <strain evidence="5 6">NBRC 109088</strain>
    </source>
</reference>
<proteinExistence type="inferred from homology"/>
<evidence type="ECO:0000256" key="3">
    <source>
        <dbReference type="ARBA" id="ARBA00022729"/>
    </source>
</evidence>
<organism evidence="5 6">
    <name type="scientific">Plantactinospora mayteni</name>
    <dbReference type="NCBI Taxonomy" id="566021"/>
    <lineage>
        <taxon>Bacteria</taxon>
        <taxon>Bacillati</taxon>
        <taxon>Actinomycetota</taxon>
        <taxon>Actinomycetes</taxon>
        <taxon>Micromonosporales</taxon>
        <taxon>Micromonosporaceae</taxon>
        <taxon>Plantactinospora</taxon>
    </lineage>
</organism>
<dbReference type="InterPro" id="IPR006059">
    <property type="entry name" value="SBP"/>
</dbReference>
<comment type="caution">
    <text evidence="5">The sequence shown here is derived from an EMBL/GenBank/DDBJ whole genome shotgun (WGS) entry which is preliminary data.</text>
</comment>
<feature type="signal peptide" evidence="4">
    <location>
        <begin position="1"/>
        <end position="22"/>
    </location>
</feature>